<evidence type="ECO:0000256" key="8">
    <source>
        <dbReference type="RuleBase" id="RU003355"/>
    </source>
</evidence>
<protein>
    <submittedName>
        <fullName evidence="12">Peptidase</fullName>
    </submittedName>
</protein>
<dbReference type="GO" id="GO:0004252">
    <property type="term" value="F:serine-type endopeptidase activity"/>
    <property type="evidence" value="ECO:0007669"/>
    <property type="project" value="UniProtKB-UniRule"/>
</dbReference>
<comment type="similarity">
    <text evidence="1 7 8">Belongs to the peptidase S8 family.</text>
</comment>
<dbReference type="PANTHER" id="PTHR43806:SF66">
    <property type="entry name" value="SERIN ENDOPEPTIDASE"/>
    <property type="match status" value="1"/>
</dbReference>
<organism evidence="12 13">
    <name type="scientific">Trichoderma harzianum</name>
    <name type="common">Hypocrea lixii</name>
    <dbReference type="NCBI Taxonomy" id="5544"/>
    <lineage>
        <taxon>Eukaryota</taxon>
        <taxon>Fungi</taxon>
        <taxon>Dikarya</taxon>
        <taxon>Ascomycota</taxon>
        <taxon>Pezizomycotina</taxon>
        <taxon>Sordariomycetes</taxon>
        <taxon>Hypocreomycetidae</taxon>
        <taxon>Hypocreales</taxon>
        <taxon>Hypocreaceae</taxon>
        <taxon>Trichoderma</taxon>
    </lineage>
</organism>
<evidence type="ECO:0000256" key="5">
    <source>
        <dbReference type="ARBA" id="ARBA00022825"/>
    </source>
</evidence>
<dbReference type="EMBL" id="JOKZ01000570">
    <property type="protein sequence ID" value="KKO97422.1"/>
    <property type="molecule type" value="Genomic_DNA"/>
</dbReference>
<dbReference type="SUPFAM" id="SSF52743">
    <property type="entry name" value="Subtilisin-like"/>
    <property type="match status" value="1"/>
</dbReference>
<dbReference type="InterPro" id="IPR000209">
    <property type="entry name" value="Peptidase_S8/S53_dom"/>
</dbReference>
<dbReference type="InterPro" id="IPR050131">
    <property type="entry name" value="Peptidase_S8_subtilisin-like"/>
</dbReference>
<dbReference type="InterPro" id="IPR015500">
    <property type="entry name" value="Peptidase_S8_subtilisin-rel"/>
</dbReference>
<name>A0A0F9X9H2_TRIHA</name>
<dbReference type="InterPro" id="IPR023827">
    <property type="entry name" value="Peptidase_S8_Asp-AS"/>
</dbReference>
<reference evidence="13" key="1">
    <citation type="journal article" date="2015" name="Genome Announc.">
        <title>Draft whole-genome sequence of the biocontrol agent Trichoderma harzianum T6776.</title>
        <authorList>
            <person name="Baroncelli R."/>
            <person name="Piaggeschi G."/>
            <person name="Fiorini L."/>
            <person name="Bertolini E."/>
            <person name="Zapparata A."/>
            <person name="Pe M.E."/>
            <person name="Sarrocco S."/>
            <person name="Vannacci G."/>
        </authorList>
    </citation>
    <scope>NUCLEOTIDE SEQUENCE [LARGE SCALE GENOMIC DNA]</scope>
    <source>
        <strain evidence="13">T6776</strain>
    </source>
</reference>
<dbReference type="PROSITE" id="PS00138">
    <property type="entry name" value="SUBTILASE_SER"/>
    <property type="match status" value="1"/>
</dbReference>
<dbReference type="Pfam" id="PF00082">
    <property type="entry name" value="Peptidase_S8"/>
    <property type="match status" value="1"/>
</dbReference>
<dbReference type="Pfam" id="PF06280">
    <property type="entry name" value="fn3_5"/>
    <property type="match status" value="1"/>
</dbReference>
<proteinExistence type="inferred from homology"/>
<gene>
    <name evidence="12" type="ORF">THAR02_10477</name>
</gene>
<evidence type="ECO:0000259" key="11">
    <source>
        <dbReference type="Pfam" id="PF06280"/>
    </source>
</evidence>
<feature type="domain" description="C5a peptidase/Subtilisin-like protease SBT2-like Fn3-like" evidence="11">
    <location>
        <begin position="624"/>
        <end position="738"/>
    </location>
</feature>
<evidence type="ECO:0000256" key="7">
    <source>
        <dbReference type="PROSITE-ProRule" id="PRU01240"/>
    </source>
</evidence>
<keyword evidence="3 9" id="KW-0732">Signal</keyword>
<dbReference type="PROSITE" id="PS00136">
    <property type="entry name" value="SUBTILASE_ASP"/>
    <property type="match status" value="1"/>
</dbReference>
<comment type="caution">
    <text evidence="12">The sequence shown here is derived from an EMBL/GenBank/DDBJ whole genome shotgun (WGS) entry which is preliminary data.</text>
</comment>
<feature type="signal peptide" evidence="9">
    <location>
        <begin position="1"/>
        <end position="18"/>
    </location>
</feature>
<feature type="active site" description="Charge relay system" evidence="6 7">
    <location>
        <position position="551"/>
    </location>
</feature>
<evidence type="ECO:0000256" key="3">
    <source>
        <dbReference type="ARBA" id="ARBA00022729"/>
    </source>
</evidence>
<dbReference type="GO" id="GO:0006508">
    <property type="term" value="P:proteolysis"/>
    <property type="evidence" value="ECO:0007669"/>
    <property type="project" value="UniProtKB-KW"/>
</dbReference>
<dbReference type="InterPro" id="IPR036852">
    <property type="entry name" value="Peptidase_S8/S53_dom_sf"/>
</dbReference>
<dbReference type="PROSITE" id="PS51892">
    <property type="entry name" value="SUBTILASE"/>
    <property type="match status" value="1"/>
</dbReference>
<dbReference type="InterPro" id="IPR010435">
    <property type="entry name" value="C5a/SBT2-like_Fn3"/>
</dbReference>
<keyword evidence="2 7" id="KW-0645">Protease</keyword>
<dbReference type="AlphaFoldDB" id="A0A0F9X9H2"/>
<dbReference type="InterPro" id="IPR034187">
    <property type="entry name" value="Peptidases_S8_5"/>
</dbReference>
<evidence type="ECO:0000256" key="4">
    <source>
        <dbReference type="ARBA" id="ARBA00022801"/>
    </source>
</evidence>
<sequence>MKLNAALGLLALVGGASSSLTITTNTNKNPLVSNQNTTVVPNTFIVELQPDFHPDLQPKERFAKTAPGAKVGYRVRQQYNSTDFFYGVSVSFNTHVDLSTLRQSTGVKNAWKVATVPRPEPYHLRGAPKISQGTSLPNLRGSAKVNQPLAMSNVQKLHDQGIKGKGVQVAIIDTGVDYRHPALGGGFGRGHKIALGYDFVGDDYDGSNTPVPDPDPLATCVDGGHGTHTTGIVGMEDPDNVGFGLVGVAPEATLAAYRVFGCEGGTSNELIISAMLKAAQNGADVVSISIGGYDIWEEINPFDEVITRLANHGVAVVAAIGNFGTAGVFSTTAPGISTNALSVGSIENDVYPTVYTAHDDKHKAIDYVSVFPATSLGRVEVYQLGAGLDIPIDANVSSGCYEPAWDALAAASVDWNNTILLVSWVSWCGTNWGTAVDLGAQAILVYQPEELLIVVDEPEDPTTLLYLDYSNSQQIVNNLSQLPAGQKYYLTFDGKKPSSATDPLGRTPDDFSSFGPTVEMSLAPKVSAPGGTILATWPLEAGGYAVLSGTSMATPFAAGSLALLKSQQPHLSVAELYARLMTTAGPVNEPNSKKIASTARQGGGLIDVYAAVKADTVISPSELSLHDSETPAPRKITITNQSKSRKKYSFQHSPGSFYRVYYNYLTGNTDYNGGSEVIPLDVPASASFSQSSLTLGPGQSATVQVQIKPQHDDWPWSLPVYGGFVKIISDDAAYSIPYIGVPYNRTEVGPIMHNVTTQLPYDSPGILKLPANDLFLADGQIPTPNIDSYNWSTDPSKSFIPVFRVDVLLPSRFIRFDLVPANVSFVPSIYGFDPNVHIDYEPPSQAILPGFLGVPTYGQLFSITVDDAPSNSPTLSQPVINHFFAQALVLPTLTNDDNVSYNISSGDYRPLLRALRWNGNETNPDDYESWLGPVIRADIPSDEFPTDT</sequence>
<keyword evidence="5 7" id="KW-0720">Serine protease</keyword>
<feature type="active site" description="Charge relay system" evidence="6 7">
    <location>
        <position position="173"/>
    </location>
</feature>
<dbReference type="GO" id="GO:0016020">
    <property type="term" value="C:membrane"/>
    <property type="evidence" value="ECO:0007669"/>
    <property type="project" value="InterPro"/>
</dbReference>
<dbReference type="CDD" id="cd07489">
    <property type="entry name" value="Peptidases_S8_5"/>
    <property type="match status" value="1"/>
</dbReference>
<feature type="active site" description="Charge relay system" evidence="6 7">
    <location>
        <position position="225"/>
    </location>
</feature>
<evidence type="ECO:0000256" key="6">
    <source>
        <dbReference type="PIRSR" id="PIRSR615500-1"/>
    </source>
</evidence>
<dbReference type="OrthoDB" id="10256524at2759"/>
<feature type="domain" description="Peptidase S8/S53" evidence="10">
    <location>
        <begin position="164"/>
        <end position="591"/>
    </location>
</feature>
<dbReference type="OMA" id="ELQPDFH"/>
<dbReference type="Proteomes" id="UP000034112">
    <property type="component" value="Unassembled WGS sequence"/>
</dbReference>
<evidence type="ECO:0000256" key="1">
    <source>
        <dbReference type="ARBA" id="ARBA00011073"/>
    </source>
</evidence>
<dbReference type="InterPro" id="IPR023828">
    <property type="entry name" value="Peptidase_S8_Ser-AS"/>
</dbReference>
<dbReference type="Gene3D" id="3.40.50.200">
    <property type="entry name" value="Peptidase S8/S53 domain"/>
    <property type="match status" value="2"/>
</dbReference>
<evidence type="ECO:0000256" key="9">
    <source>
        <dbReference type="SAM" id="SignalP"/>
    </source>
</evidence>
<dbReference type="PANTHER" id="PTHR43806">
    <property type="entry name" value="PEPTIDASE S8"/>
    <property type="match status" value="1"/>
</dbReference>
<accession>A0A0F9X9H2</accession>
<evidence type="ECO:0000313" key="13">
    <source>
        <dbReference type="Proteomes" id="UP000034112"/>
    </source>
</evidence>
<feature type="chain" id="PRO_5002529993" evidence="9">
    <location>
        <begin position="19"/>
        <end position="948"/>
    </location>
</feature>
<evidence type="ECO:0000256" key="2">
    <source>
        <dbReference type="ARBA" id="ARBA00022670"/>
    </source>
</evidence>
<dbReference type="PRINTS" id="PR00723">
    <property type="entry name" value="SUBTILISIN"/>
</dbReference>
<keyword evidence="4 7" id="KW-0378">Hydrolase</keyword>
<evidence type="ECO:0000313" key="12">
    <source>
        <dbReference type="EMBL" id="KKO97422.1"/>
    </source>
</evidence>
<evidence type="ECO:0000259" key="10">
    <source>
        <dbReference type="Pfam" id="PF00082"/>
    </source>
</evidence>